<feature type="domain" description="G-protein coupled receptors family 1 profile" evidence="14">
    <location>
        <begin position="34"/>
        <end position="298"/>
    </location>
</feature>
<dbReference type="PROSITE" id="PS50262">
    <property type="entry name" value="G_PROTEIN_RECEP_F1_2"/>
    <property type="match status" value="1"/>
</dbReference>
<evidence type="ECO:0000256" key="8">
    <source>
        <dbReference type="ARBA" id="ARBA00023040"/>
    </source>
</evidence>
<keyword evidence="9 13" id="KW-0472">Membrane</keyword>
<keyword evidence="10 13" id="KW-0675">Receptor</keyword>
<dbReference type="GO" id="GO:0019236">
    <property type="term" value="P:response to pheromone"/>
    <property type="evidence" value="ECO:0007669"/>
    <property type="project" value="UniProtKB-KW"/>
</dbReference>
<feature type="transmembrane region" description="Helical" evidence="13">
    <location>
        <begin position="247"/>
        <end position="272"/>
    </location>
</feature>
<dbReference type="AlphaFoldDB" id="A0A8D1L5J1"/>
<evidence type="ECO:0000256" key="12">
    <source>
        <dbReference type="ARBA" id="ARBA00023224"/>
    </source>
</evidence>
<name>A0A8D1L5J1_PIG</name>
<reference evidence="15" key="1">
    <citation type="submission" date="2025-08" db="UniProtKB">
        <authorList>
            <consortium name="Ensembl"/>
        </authorList>
    </citation>
    <scope>IDENTIFICATION</scope>
</reference>
<dbReference type="GO" id="GO:0016503">
    <property type="term" value="F:pheromone receptor activity"/>
    <property type="evidence" value="ECO:0007669"/>
    <property type="project" value="InterPro"/>
</dbReference>
<dbReference type="PRINTS" id="PR01534">
    <property type="entry name" value="VOMERONASL1R"/>
</dbReference>
<comment type="similarity">
    <text evidence="3 13">Belongs to the G-protein coupled receptor 1 family.</text>
</comment>
<keyword evidence="4 13" id="KW-1003">Cell membrane</keyword>
<keyword evidence="5 13" id="KW-0589">Pheromone response</keyword>
<organism evidence="15 16">
    <name type="scientific">Sus scrofa</name>
    <name type="common">Pig</name>
    <dbReference type="NCBI Taxonomy" id="9823"/>
    <lineage>
        <taxon>Eukaryota</taxon>
        <taxon>Metazoa</taxon>
        <taxon>Chordata</taxon>
        <taxon>Craniata</taxon>
        <taxon>Vertebrata</taxon>
        <taxon>Euteleostomi</taxon>
        <taxon>Mammalia</taxon>
        <taxon>Eutheria</taxon>
        <taxon>Laurasiatheria</taxon>
        <taxon>Artiodactyla</taxon>
        <taxon>Suina</taxon>
        <taxon>Suidae</taxon>
        <taxon>Sus</taxon>
    </lineage>
</organism>
<evidence type="ECO:0000256" key="4">
    <source>
        <dbReference type="ARBA" id="ARBA00022475"/>
    </source>
</evidence>
<feature type="transmembrane region" description="Helical" evidence="13">
    <location>
        <begin position="22"/>
        <end position="45"/>
    </location>
</feature>
<comment type="function">
    <text evidence="1">Putative pheromone receptor.</text>
</comment>
<dbReference type="Proteomes" id="UP000694728">
    <property type="component" value="Unplaced"/>
</dbReference>
<evidence type="ECO:0000313" key="16">
    <source>
        <dbReference type="Proteomes" id="UP000694728"/>
    </source>
</evidence>
<dbReference type="InterPro" id="IPR004072">
    <property type="entry name" value="Vmron_rcpt_1"/>
</dbReference>
<dbReference type="InterPro" id="IPR017452">
    <property type="entry name" value="GPCR_Rhodpsn_7TM"/>
</dbReference>
<dbReference type="Ensembl" id="ENSSSCT00045051747.1">
    <property type="protein sequence ID" value="ENSSSCP00045036002.1"/>
    <property type="gene ID" value="ENSSSCG00045030339.1"/>
</dbReference>
<comment type="subcellular location">
    <subcellularLocation>
        <location evidence="2 13">Cell membrane</location>
        <topology evidence="2 13">Multi-pass membrane protein</topology>
    </subcellularLocation>
</comment>
<evidence type="ECO:0000256" key="11">
    <source>
        <dbReference type="ARBA" id="ARBA00023180"/>
    </source>
</evidence>
<proteinExistence type="inferred from homology"/>
<evidence type="ECO:0000256" key="1">
    <source>
        <dbReference type="ARBA" id="ARBA00003878"/>
    </source>
</evidence>
<dbReference type="GO" id="GO:0007606">
    <property type="term" value="P:sensory perception of chemical stimulus"/>
    <property type="evidence" value="ECO:0007669"/>
    <property type="project" value="UniProtKB-ARBA"/>
</dbReference>
<keyword evidence="7 13" id="KW-1133">Transmembrane helix</keyword>
<evidence type="ECO:0000259" key="14">
    <source>
        <dbReference type="PROSITE" id="PS50262"/>
    </source>
</evidence>
<evidence type="ECO:0000313" key="15">
    <source>
        <dbReference type="Ensembl" id="ENSSSCP00045036002.1"/>
    </source>
</evidence>
<feature type="transmembrane region" description="Helical" evidence="13">
    <location>
        <begin position="320"/>
        <end position="340"/>
    </location>
</feature>
<keyword evidence="6 13" id="KW-0812">Transmembrane</keyword>
<dbReference type="PANTHER" id="PTHR24062">
    <property type="entry name" value="VOMERONASAL TYPE-1 RECEPTOR"/>
    <property type="match status" value="1"/>
</dbReference>
<accession>A0A8D1L5J1</accession>
<dbReference type="SUPFAM" id="SSF81321">
    <property type="entry name" value="Family A G protein-coupled receptor-like"/>
    <property type="match status" value="1"/>
</dbReference>
<evidence type="ECO:0000256" key="6">
    <source>
        <dbReference type="ARBA" id="ARBA00022692"/>
    </source>
</evidence>
<dbReference type="GO" id="GO:0005886">
    <property type="term" value="C:plasma membrane"/>
    <property type="evidence" value="ECO:0007669"/>
    <property type="project" value="UniProtKB-SubCell"/>
</dbReference>
<dbReference type="FunFam" id="1.20.1070.10:FF:000033">
    <property type="entry name" value="Vomeronasal type-1 receptor"/>
    <property type="match status" value="1"/>
</dbReference>
<keyword evidence="12 13" id="KW-0807">Transducer</keyword>
<feature type="transmembrane region" description="Helical" evidence="13">
    <location>
        <begin position="278"/>
        <end position="299"/>
    </location>
</feature>
<dbReference type="Pfam" id="PF03402">
    <property type="entry name" value="V1R"/>
    <property type="match status" value="1"/>
</dbReference>
<keyword evidence="11" id="KW-0325">Glycoprotein</keyword>
<feature type="transmembrane region" description="Helical" evidence="13">
    <location>
        <begin position="95"/>
        <end position="120"/>
    </location>
</feature>
<evidence type="ECO:0000256" key="5">
    <source>
        <dbReference type="ARBA" id="ARBA00022507"/>
    </source>
</evidence>
<keyword evidence="8 13" id="KW-0297">G-protein coupled receptor</keyword>
<evidence type="ECO:0000256" key="10">
    <source>
        <dbReference type="ARBA" id="ARBA00023170"/>
    </source>
</evidence>
<evidence type="ECO:0000256" key="2">
    <source>
        <dbReference type="ARBA" id="ARBA00004651"/>
    </source>
</evidence>
<evidence type="ECO:0000256" key="9">
    <source>
        <dbReference type="ARBA" id="ARBA00023136"/>
    </source>
</evidence>
<dbReference type="Gene3D" id="1.20.1070.10">
    <property type="entry name" value="Rhodopsin 7-helix transmembrane proteins"/>
    <property type="match status" value="1"/>
</dbReference>
<protein>
    <recommendedName>
        <fullName evidence="13">Vomeronasal type-1 receptor</fullName>
    </recommendedName>
</protein>
<evidence type="ECO:0000256" key="3">
    <source>
        <dbReference type="ARBA" id="ARBA00010663"/>
    </source>
</evidence>
<evidence type="ECO:0000256" key="13">
    <source>
        <dbReference type="RuleBase" id="RU364061"/>
    </source>
</evidence>
<evidence type="ECO:0000256" key="7">
    <source>
        <dbReference type="ARBA" id="ARBA00022989"/>
    </source>
</evidence>
<sequence>PLNVIHSIVLRLMASRDVTTDVIILTQTVVGILGNFSLFCHYIILYFTGCRSRSTDVILQHLIVANFLTLLSKGVPQTMAAFGCKLSPSDFGCKLLFFLHRVGRGVSMGSICLLCVFQVIMISPQNSRWAVLQAKAPQYILPSMCLCWTLQMLVNTKYPLYVNGKLSDKNKTKKKDLGYCSAVRHDKAREAFMHCCCYSLMFHVWGSCSGPLAPWFSSCTDTRSKVQHIRRNNASPRSLPESRATRTILLLVSSFVYFYTLSSIFQVILTFFDNPSWFLVNISAIMAAWFPTVSPFLLMSRDSTLYSLYFAWIRNAKSPAIIRTVYIVYLSTVHNFQLFFPKSPQKIEF</sequence>